<organism evidence="1 2">
    <name type="scientific">Paenibacillus elgii</name>
    <dbReference type="NCBI Taxonomy" id="189691"/>
    <lineage>
        <taxon>Bacteria</taxon>
        <taxon>Bacillati</taxon>
        <taxon>Bacillota</taxon>
        <taxon>Bacilli</taxon>
        <taxon>Bacillales</taxon>
        <taxon>Paenibacillaceae</taxon>
        <taxon>Paenibacillus</taxon>
    </lineage>
</organism>
<evidence type="ECO:0000313" key="1">
    <source>
        <dbReference type="EMBL" id="PUA36649.1"/>
    </source>
</evidence>
<dbReference type="AlphaFoldDB" id="A0A2T6FXN2"/>
<protein>
    <submittedName>
        <fullName evidence="1">Uncharacterized protein</fullName>
    </submittedName>
</protein>
<comment type="caution">
    <text evidence="1">The sequence shown here is derived from an EMBL/GenBank/DDBJ whole genome shotgun (WGS) entry which is preliminary data.</text>
</comment>
<name>A0A2T6FXN2_9BACL</name>
<dbReference type="RefSeq" id="WP_108533696.1">
    <property type="nucleotide sequence ID" value="NZ_PYHP01000069.1"/>
</dbReference>
<proteinExistence type="predicted"/>
<dbReference type="Proteomes" id="UP000244184">
    <property type="component" value="Unassembled WGS sequence"/>
</dbReference>
<sequence>MKIADAMNTYNFALEIIINAGFSIKINDNNDNSFVWEAKRGKDTYIASDPLRLLGLVCIGKEYGEKWNEQITPNHYDLILDHHYKY</sequence>
<accession>A0A2T6FXN2</accession>
<evidence type="ECO:0000313" key="2">
    <source>
        <dbReference type="Proteomes" id="UP000244184"/>
    </source>
</evidence>
<gene>
    <name evidence="1" type="ORF">C8Z91_25055</name>
</gene>
<reference evidence="1 2" key="1">
    <citation type="submission" date="2018-03" db="EMBL/GenBank/DDBJ databases">
        <title>Genome sequence of Paenibacillus elgii strain AC13 an antimicrobial compound producing bacteria.</title>
        <authorList>
            <person name="Kurokawa A.S."/>
            <person name="Araujo J.F."/>
            <person name="Costa R.A."/>
            <person name="Ortega D.B."/>
            <person name="Pires A.S."/>
            <person name="Pappas G.J.Jr."/>
            <person name="Franco O.L."/>
            <person name="Barreto C."/>
            <person name="Magalhaes B.S."/>
            <person name="Kruger R.H."/>
        </authorList>
    </citation>
    <scope>NUCLEOTIDE SEQUENCE [LARGE SCALE GENOMIC DNA]</scope>
    <source>
        <strain evidence="1 2">AC13</strain>
    </source>
</reference>
<dbReference type="EMBL" id="PYHP01000069">
    <property type="protein sequence ID" value="PUA36649.1"/>
    <property type="molecule type" value="Genomic_DNA"/>
</dbReference>